<dbReference type="PROSITE" id="PS50005">
    <property type="entry name" value="TPR"/>
    <property type="match status" value="3"/>
</dbReference>
<keyword evidence="2" id="KW-0732">Signal</keyword>
<protein>
    <submittedName>
        <fullName evidence="3">Type IV pilus biogenesis/stability protein PilW</fullName>
    </submittedName>
</protein>
<dbReference type="SMART" id="SM00028">
    <property type="entry name" value="TPR"/>
    <property type="match status" value="4"/>
</dbReference>
<gene>
    <name evidence="3" type="primary">pilW</name>
    <name evidence="3" type="ORF">RF679_08425</name>
</gene>
<evidence type="ECO:0000256" key="1">
    <source>
        <dbReference type="PROSITE-ProRule" id="PRU00339"/>
    </source>
</evidence>
<dbReference type="EMBL" id="CP133720">
    <property type="protein sequence ID" value="WMW82287.1"/>
    <property type="molecule type" value="Genomic_DNA"/>
</dbReference>
<dbReference type="PANTHER" id="PTHR44809">
    <property type="match status" value="1"/>
</dbReference>
<dbReference type="SUPFAM" id="SSF48452">
    <property type="entry name" value="TPR-like"/>
    <property type="match status" value="1"/>
</dbReference>
<dbReference type="NCBIfam" id="TIGR02521">
    <property type="entry name" value="type_IV_pilW"/>
    <property type="match status" value="1"/>
</dbReference>
<feature type="chain" id="PRO_5046881332" evidence="2">
    <location>
        <begin position="21"/>
        <end position="264"/>
    </location>
</feature>
<feature type="repeat" description="TPR" evidence="1">
    <location>
        <begin position="80"/>
        <end position="113"/>
    </location>
</feature>
<dbReference type="InterPro" id="IPR052943">
    <property type="entry name" value="TMTC_O-mannosyl-trnsfr"/>
</dbReference>
<feature type="repeat" description="TPR" evidence="1">
    <location>
        <begin position="46"/>
        <end position="79"/>
    </location>
</feature>
<dbReference type="InterPro" id="IPR019734">
    <property type="entry name" value="TPR_rpt"/>
</dbReference>
<feature type="signal peptide" evidence="2">
    <location>
        <begin position="1"/>
        <end position="20"/>
    </location>
</feature>
<organism evidence="3 4">
    <name type="scientific">Undibacterium cyanobacteriorum</name>
    <dbReference type="NCBI Taxonomy" id="3073561"/>
    <lineage>
        <taxon>Bacteria</taxon>
        <taxon>Pseudomonadati</taxon>
        <taxon>Pseudomonadota</taxon>
        <taxon>Betaproteobacteria</taxon>
        <taxon>Burkholderiales</taxon>
        <taxon>Oxalobacteraceae</taxon>
        <taxon>Undibacterium</taxon>
    </lineage>
</organism>
<feature type="repeat" description="TPR" evidence="1">
    <location>
        <begin position="150"/>
        <end position="183"/>
    </location>
</feature>
<name>A0ABY9RPB0_9BURK</name>
<dbReference type="InterPro" id="IPR011990">
    <property type="entry name" value="TPR-like_helical_dom_sf"/>
</dbReference>
<dbReference type="Gene3D" id="1.25.40.10">
    <property type="entry name" value="Tetratricopeptide repeat domain"/>
    <property type="match status" value="1"/>
</dbReference>
<accession>A0ABY9RPB0</accession>
<proteinExistence type="predicted"/>
<evidence type="ECO:0000313" key="3">
    <source>
        <dbReference type="EMBL" id="WMW82287.1"/>
    </source>
</evidence>
<keyword evidence="4" id="KW-1185">Reference proteome</keyword>
<dbReference type="Proteomes" id="UP001181355">
    <property type="component" value="Chromosome"/>
</dbReference>
<reference evidence="3" key="1">
    <citation type="submission" date="2023-09" db="EMBL/GenBank/DDBJ databases">
        <title>Undibacterium sp. 20NA77.5 isolated from freshwater.</title>
        <authorList>
            <person name="Le V."/>
            <person name="Ko S.-R."/>
            <person name="Ahn C.-Y."/>
            <person name="Oh H.-M."/>
        </authorList>
    </citation>
    <scope>NUCLEOTIDE SEQUENCE</scope>
    <source>
        <strain evidence="3">20NA77.5</strain>
    </source>
</reference>
<dbReference type="PROSITE" id="PS51257">
    <property type="entry name" value="PROKAR_LIPOPROTEIN"/>
    <property type="match status" value="1"/>
</dbReference>
<dbReference type="Pfam" id="PF13429">
    <property type="entry name" value="TPR_15"/>
    <property type="match status" value="1"/>
</dbReference>
<dbReference type="InterPro" id="IPR013360">
    <property type="entry name" value="Pilus_4_PilW"/>
</dbReference>
<sequence>MKVRACFFSFVIAFSVSMLTACSSQKFVSASDARAAADSPDLRRRVSLRLQLAVEYYQAGQLKSALEEVRQVLLIAPDTASAYNLRGLIQMDMADNEHAEQNFQQALKLEPKNSDILNNYAWFLCQTNREKESVGLFERVYNDKMYATPEKAMINAGVCSLRLKDIRNAERYFQLAVQEQPNNPSANANLAKVYYDKAQYDKARVYIQRVLKEEIFAADVLWLAIKIDTKLGDQNSVAGLGTQLRRRHPNSKEYAMFQKGAFNE</sequence>
<evidence type="ECO:0000313" key="4">
    <source>
        <dbReference type="Proteomes" id="UP001181355"/>
    </source>
</evidence>
<dbReference type="RefSeq" id="WP_309483761.1">
    <property type="nucleotide sequence ID" value="NZ_CP133720.1"/>
</dbReference>
<dbReference type="PANTHER" id="PTHR44809:SF1">
    <property type="entry name" value="PROTEIN O-MANNOSYL-TRANSFERASE TMTC1"/>
    <property type="match status" value="1"/>
</dbReference>
<keyword evidence="1" id="KW-0802">TPR repeat</keyword>
<evidence type="ECO:0000256" key="2">
    <source>
        <dbReference type="SAM" id="SignalP"/>
    </source>
</evidence>